<sequence length="93" mass="10676">MSEPVVGNHNDLYNIEVQFEIVMAIPEKADISVTGLFWNADAGFDSKEFNKACFKKEINGNICFNKRNGSADRAEYFDQELYRERYSIEPTNA</sequence>
<dbReference type="EMBL" id="JAEHJZ010000009">
    <property type="protein sequence ID" value="MBJ7880195.1"/>
    <property type="molecule type" value="Genomic_DNA"/>
</dbReference>
<organism evidence="1 2">
    <name type="scientific">Gelidibacter salicanalis</name>
    <dbReference type="NCBI Taxonomy" id="291193"/>
    <lineage>
        <taxon>Bacteria</taxon>
        <taxon>Pseudomonadati</taxon>
        <taxon>Bacteroidota</taxon>
        <taxon>Flavobacteriia</taxon>
        <taxon>Flavobacteriales</taxon>
        <taxon>Flavobacteriaceae</taxon>
        <taxon>Gelidibacter</taxon>
    </lineage>
</organism>
<reference evidence="1 2" key="1">
    <citation type="submission" date="2020-09" db="EMBL/GenBank/DDBJ databases">
        <title>Draft genome of Gelidibacter salicanalis PAMC21136.</title>
        <authorList>
            <person name="Park H."/>
        </authorList>
    </citation>
    <scope>NUCLEOTIDE SEQUENCE [LARGE SCALE GENOMIC DNA]</scope>
    <source>
        <strain evidence="1 2">PAMC21136</strain>
    </source>
</reference>
<dbReference type="RefSeq" id="WP_199598023.1">
    <property type="nucleotide sequence ID" value="NZ_JAEHJZ010000009.1"/>
</dbReference>
<dbReference type="Proteomes" id="UP000662373">
    <property type="component" value="Unassembled WGS sequence"/>
</dbReference>
<proteinExistence type="predicted"/>
<keyword evidence="2" id="KW-1185">Reference proteome</keyword>
<comment type="caution">
    <text evidence="1">The sequence shown here is derived from an EMBL/GenBank/DDBJ whole genome shotgun (WGS) entry which is preliminary data.</text>
</comment>
<evidence type="ECO:0008006" key="3">
    <source>
        <dbReference type="Google" id="ProtNLM"/>
    </source>
</evidence>
<name>A0A934KVK9_9FLAO</name>
<accession>A0A934KVK9</accession>
<evidence type="ECO:0000313" key="2">
    <source>
        <dbReference type="Proteomes" id="UP000662373"/>
    </source>
</evidence>
<protein>
    <recommendedName>
        <fullName evidence="3">Transposase</fullName>
    </recommendedName>
</protein>
<gene>
    <name evidence="1" type="ORF">JEM65_05955</name>
</gene>
<dbReference type="AlphaFoldDB" id="A0A934KVK9"/>
<evidence type="ECO:0000313" key="1">
    <source>
        <dbReference type="EMBL" id="MBJ7880195.1"/>
    </source>
</evidence>